<name>A0ACC0JU65_CHOFU</name>
<comment type="caution">
    <text evidence="1">The sequence shown here is derived from an EMBL/GenBank/DDBJ whole genome shotgun (WGS) entry which is preliminary data.</text>
</comment>
<keyword evidence="2" id="KW-1185">Reference proteome</keyword>
<protein>
    <submittedName>
        <fullName evidence="1">Uncharacterized protein</fullName>
    </submittedName>
</protein>
<accession>A0ACC0JU65</accession>
<dbReference type="Proteomes" id="UP001064048">
    <property type="component" value="Chromosome 3"/>
</dbReference>
<sequence>MLCRVFSLSRKLYATSSISKTRTMNIEKCYFRLNKLEDKVDLTFLLKVKETVRQFNFSRKPTESIENLRTRIGANVQKVVKKGIKKNSSCELQEVEVRFINGNNEHLPDTINCSDLFSLQEPLKLQVLDHFYEVVFNVPWIDSVSLPQSILSGFAVYPEHFTSQNTKKNECVFNWYTGVVQNDKGNKLSEIHIQWELVGCSHKYVPSVHDIGKKLKLECIPENGTTRGPAVEAISKNVVEAGPGNCPFETRHMFTTTKLTGKSFRCVTYNILADLYCDSDFTRTVLYPYCPPYALHIDYRKQLIMKELSGYNADIICLQEVDTKIFKSCLDPLLRCEGYKGLFYKKGKEVAEGLACFFREDRFEVLAEDHIVLSKALTTHPDLKPIWDAVQCNEQLKERILDRSTVASATFLKSHDSPNEILIVGNTHLYFHPDADHIRLLQGGMVIYWLQQIRNSLINKVPDKRVSLVLCGDFNSTVEAVLNLSLKQEIIMGSACGTPQYTNFTAGFADCLDYIYYEKANIEIEQVIPLPSIEELQAHTALPSIVFPSDHIALVSDLRFIPKTA</sequence>
<evidence type="ECO:0000313" key="1">
    <source>
        <dbReference type="EMBL" id="KAI8427746.1"/>
    </source>
</evidence>
<evidence type="ECO:0000313" key="2">
    <source>
        <dbReference type="Proteomes" id="UP001064048"/>
    </source>
</evidence>
<reference evidence="1 2" key="1">
    <citation type="journal article" date="2022" name="Genome Biol. Evol.">
        <title>The Spruce Budworm Genome: Reconstructing the Evolutionary History of Antifreeze Proteins.</title>
        <authorList>
            <person name="Beliveau C."/>
            <person name="Gagne P."/>
            <person name="Picq S."/>
            <person name="Vernygora O."/>
            <person name="Keeling C.I."/>
            <person name="Pinkney K."/>
            <person name="Doucet D."/>
            <person name="Wen F."/>
            <person name="Johnston J.S."/>
            <person name="Maaroufi H."/>
            <person name="Boyle B."/>
            <person name="Laroche J."/>
            <person name="Dewar K."/>
            <person name="Juretic N."/>
            <person name="Blackburn G."/>
            <person name="Nisole A."/>
            <person name="Brunet B."/>
            <person name="Brandao M."/>
            <person name="Lumley L."/>
            <person name="Duan J."/>
            <person name="Quan G."/>
            <person name="Lucarotti C.J."/>
            <person name="Roe A.D."/>
            <person name="Sperling F.A.H."/>
            <person name="Levesque R.C."/>
            <person name="Cusson M."/>
        </authorList>
    </citation>
    <scope>NUCLEOTIDE SEQUENCE [LARGE SCALE GENOMIC DNA]</scope>
    <source>
        <strain evidence="1">Glfc:IPQL:Cfum</strain>
    </source>
</reference>
<gene>
    <name evidence="1" type="ORF">MSG28_002173</name>
</gene>
<organism evidence="1 2">
    <name type="scientific">Choristoneura fumiferana</name>
    <name type="common">Spruce budworm moth</name>
    <name type="synonym">Archips fumiferana</name>
    <dbReference type="NCBI Taxonomy" id="7141"/>
    <lineage>
        <taxon>Eukaryota</taxon>
        <taxon>Metazoa</taxon>
        <taxon>Ecdysozoa</taxon>
        <taxon>Arthropoda</taxon>
        <taxon>Hexapoda</taxon>
        <taxon>Insecta</taxon>
        <taxon>Pterygota</taxon>
        <taxon>Neoptera</taxon>
        <taxon>Endopterygota</taxon>
        <taxon>Lepidoptera</taxon>
        <taxon>Glossata</taxon>
        <taxon>Ditrysia</taxon>
        <taxon>Tortricoidea</taxon>
        <taxon>Tortricidae</taxon>
        <taxon>Tortricinae</taxon>
        <taxon>Choristoneura</taxon>
    </lineage>
</organism>
<proteinExistence type="predicted"/>
<dbReference type="EMBL" id="CM046103">
    <property type="protein sequence ID" value="KAI8427746.1"/>
    <property type="molecule type" value="Genomic_DNA"/>
</dbReference>